<dbReference type="Pfam" id="PF00583">
    <property type="entry name" value="Acetyltransf_1"/>
    <property type="match status" value="1"/>
</dbReference>
<gene>
    <name evidence="4" type="ORF">ACFPK2_16070</name>
</gene>
<dbReference type="Proteomes" id="UP001595976">
    <property type="component" value="Unassembled WGS sequence"/>
</dbReference>
<accession>A0ABW0F7V3</accession>
<dbReference type="PROSITE" id="PS51186">
    <property type="entry name" value="GNAT"/>
    <property type="match status" value="1"/>
</dbReference>
<dbReference type="EMBL" id="JBHSLI010000006">
    <property type="protein sequence ID" value="MFC5294505.1"/>
    <property type="molecule type" value="Genomic_DNA"/>
</dbReference>
<keyword evidence="5" id="KW-1185">Reference proteome</keyword>
<dbReference type="GO" id="GO:0016746">
    <property type="term" value="F:acyltransferase activity"/>
    <property type="evidence" value="ECO:0007669"/>
    <property type="project" value="UniProtKB-KW"/>
</dbReference>
<keyword evidence="2 4" id="KW-0012">Acyltransferase</keyword>
<keyword evidence="1 4" id="KW-0808">Transferase</keyword>
<name>A0ABW0F7V3_9HYPH</name>
<dbReference type="InterPro" id="IPR050832">
    <property type="entry name" value="Bact_Acetyltransf"/>
</dbReference>
<evidence type="ECO:0000256" key="2">
    <source>
        <dbReference type="ARBA" id="ARBA00023315"/>
    </source>
</evidence>
<feature type="domain" description="N-acetyltransferase" evidence="3">
    <location>
        <begin position="10"/>
        <end position="180"/>
    </location>
</feature>
<dbReference type="SUPFAM" id="SSF55729">
    <property type="entry name" value="Acyl-CoA N-acyltransferases (Nat)"/>
    <property type="match status" value="1"/>
</dbReference>
<dbReference type="Gene3D" id="3.40.630.30">
    <property type="match status" value="1"/>
</dbReference>
<evidence type="ECO:0000313" key="4">
    <source>
        <dbReference type="EMBL" id="MFC5294505.1"/>
    </source>
</evidence>
<dbReference type="CDD" id="cd04301">
    <property type="entry name" value="NAT_SF"/>
    <property type="match status" value="1"/>
</dbReference>
<proteinExistence type="predicted"/>
<dbReference type="EC" id="2.3.-.-" evidence="4"/>
<dbReference type="InterPro" id="IPR016181">
    <property type="entry name" value="Acyl_CoA_acyltransferase"/>
</dbReference>
<dbReference type="PANTHER" id="PTHR43877">
    <property type="entry name" value="AMINOALKYLPHOSPHONATE N-ACETYLTRANSFERASE-RELATED-RELATED"/>
    <property type="match status" value="1"/>
</dbReference>
<dbReference type="RefSeq" id="WP_158444148.1">
    <property type="nucleotide sequence ID" value="NZ_JAOAOS010000007.1"/>
</dbReference>
<protein>
    <submittedName>
        <fullName evidence="4">GNAT family N-acetyltransferase</fullName>
        <ecNumber evidence="4">2.3.-.-</ecNumber>
    </submittedName>
</protein>
<dbReference type="InterPro" id="IPR000182">
    <property type="entry name" value="GNAT_dom"/>
</dbReference>
<evidence type="ECO:0000256" key="1">
    <source>
        <dbReference type="ARBA" id="ARBA00022679"/>
    </source>
</evidence>
<reference evidence="5" key="1">
    <citation type="journal article" date="2019" name="Int. J. Syst. Evol. Microbiol.">
        <title>The Global Catalogue of Microorganisms (GCM) 10K type strain sequencing project: providing services to taxonomists for standard genome sequencing and annotation.</title>
        <authorList>
            <consortium name="The Broad Institute Genomics Platform"/>
            <consortium name="The Broad Institute Genome Sequencing Center for Infectious Disease"/>
            <person name="Wu L."/>
            <person name="Ma J."/>
        </authorList>
    </citation>
    <scope>NUCLEOTIDE SEQUENCE [LARGE SCALE GENOMIC DNA]</scope>
    <source>
        <strain evidence="5">CGMCC 1.15643</strain>
    </source>
</reference>
<organism evidence="4 5">
    <name type="scientific">Bosea minatitlanensis</name>
    <dbReference type="NCBI Taxonomy" id="128782"/>
    <lineage>
        <taxon>Bacteria</taxon>
        <taxon>Pseudomonadati</taxon>
        <taxon>Pseudomonadota</taxon>
        <taxon>Alphaproteobacteria</taxon>
        <taxon>Hyphomicrobiales</taxon>
        <taxon>Boseaceae</taxon>
        <taxon>Bosea</taxon>
    </lineage>
</organism>
<evidence type="ECO:0000259" key="3">
    <source>
        <dbReference type="PROSITE" id="PS51186"/>
    </source>
</evidence>
<evidence type="ECO:0000313" key="5">
    <source>
        <dbReference type="Proteomes" id="UP001595976"/>
    </source>
</evidence>
<sequence>MNAPAASTAIAIGTLDAPAAAAAIPALAEILRDCVANGASVGFMSWNGAADYERFWRDVAAGVASGQIVLFAARNAEGIVGTAQLHLAAKPNQPHRAEIAKVLVHSRARRQGVGEALMRRAETVAREKGRDLLVLDTDENGAARRLYNRLGWTELGTIPRFALMPDGTDCGSTFFYKSLA</sequence>
<comment type="caution">
    <text evidence="4">The sequence shown here is derived from an EMBL/GenBank/DDBJ whole genome shotgun (WGS) entry which is preliminary data.</text>
</comment>